<proteinExistence type="inferred from homology"/>
<dbReference type="PROSITE" id="PS51898">
    <property type="entry name" value="TYR_RECOMBINASE"/>
    <property type="match status" value="1"/>
</dbReference>
<evidence type="ECO:0000259" key="5">
    <source>
        <dbReference type="PROSITE" id="PS51898"/>
    </source>
</evidence>
<evidence type="ECO:0000313" key="7">
    <source>
        <dbReference type="Proteomes" id="UP000326729"/>
    </source>
</evidence>
<dbReference type="SUPFAM" id="SSF56349">
    <property type="entry name" value="DNA breaking-rejoining enzymes"/>
    <property type="match status" value="1"/>
</dbReference>
<dbReference type="GO" id="GO:0006310">
    <property type="term" value="P:DNA recombination"/>
    <property type="evidence" value="ECO:0007669"/>
    <property type="project" value="UniProtKB-KW"/>
</dbReference>
<dbReference type="AlphaFoldDB" id="A0A5E6RED1"/>
<dbReference type="Proteomes" id="UP000326729">
    <property type="component" value="Unassembled WGS sequence"/>
</dbReference>
<sequence>MLTDTQCRTAKPKDKPYKLTDGKGLYLEVKPNGTKAWRYRFAIRTGDTAKESTFAVGDYAIPPRGESDEDALARRKGRRFTLSEAREERVIARDLVKQGINPARHRQLLRIKQQQDNATTFEAVAREWLALKDWEEITKVKRLEMLERVVFPKIGPWPIKSITPAHILDVLTTSAKKNGLTVAAAAKRSMSGIFELAVSTLRADTDPVYPVRRALPANKTQHKRPLTVDEIGQLLRDVDGHCGRHETAIAFRLMWLTLCRPNEAVEARWEEFDLDAARWRIPAERMKKRKEHNVPLPIQAVAMLRGLHSVTGKYEHLFPHRDERSKPMVAASFRQMLKTLGWSGKYSPHATRTTGSTRLNEMGYPGDWIERQLAHAEPNAVRRTYNQAEYLADRTLMMQQWADMLDAWIRGEINVTPIARMVIR</sequence>
<dbReference type="PANTHER" id="PTHR30629">
    <property type="entry name" value="PROPHAGE INTEGRASE"/>
    <property type="match status" value="1"/>
</dbReference>
<feature type="domain" description="Tyr recombinase" evidence="5">
    <location>
        <begin position="221"/>
        <end position="398"/>
    </location>
</feature>
<comment type="similarity">
    <text evidence="1">Belongs to the 'phage' integrase family.</text>
</comment>
<dbReference type="InterPro" id="IPR013762">
    <property type="entry name" value="Integrase-like_cat_sf"/>
</dbReference>
<evidence type="ECO:0000256" key="3">
    <source>
        <dbReference type="ARBA" id="ARBA00023125"/>
    </source>
</evidence>
<dbReference type="CDD" id="cd00801">
    <property type="entry name" value="INT_P4_C"/>
    <property type="match status" value="1"/>
</dbReference>
<dbReference type="InterPro" id="IPR002104">
    <property type="entry name" value="Integrase_catalytic"/>
</dbReference>
<dbReference type="InterPro" id="IPR050808">
    <property type="entry name" value="Phage_Integrase"/>
</dbReference>
<dbReference type="PANTHER" id="PTHR30629:SF2">
    <property type="entry name" value="PROPHAGE INTEGRASE INTS-RELATED"/>
    <property type="match status" value="1"/>
</dbReference>
<dbReference type="Gene3D" id="1.10.150.130">
    <property type="match status" value="1"/>
</dbReference>
<dbReference type="RefSeq" id="WP_150715559.1">
    <property type="nucleotide sequence ID" value="NZ_CABVGY010000006.1"/>
</dbReference>
<dbReference type="Pfam" id="PF22022">
    <property type="entry name" value="Phage_int_M"/>
    <property type="match status" value="1"/>
</dbReference>
<keyword evidence="2" id="KW-0229">DNA integration</keyword>
<organism evidence="6 7">
    <name type="scientific">Pseudomonas fluorescens</name>
    <dbReference type="NCBI Taxonomy" id="294"/>
    <lineage>
        <taxon>Bacteria</taxon>
        <taxon>Pseudomonadati</taxon>
        <taxon>Pseudomonadota</taxon>
        <taxon>Gammaproteobacteria</taxon>
        <taxon>Pseudomonadales</taxon>
        <taxon>Pseudomonadaceae</taxon>
        <taxon>Pseudomonas</taxon>
    </lineage>
</organism>
<dbReference type="GO" id="GO:0003677">
    <property type="term" value="F:DNA binding"/>
    <property type="evidence" value="ECO:0007669"/>
    <property type="project" value="UniProtKB-KW"/>
</dbReference>
<evidence type="ECO:0000256" key="1">
    <source>
        <dbReference type="ARBA" id="ARBA00008857"/>
    </source>
</evidence>
<dbReference type="InterPro" id="IPR010998">
    <property type="entry name" value="Integrase_recombinase_N"/>
</dbReference>
<dbReference type="InterPro" id="IPR053876">
    <property type="entry name" value="Phage_int_M"/>
</dbReference>
<dbReference type="Gene3D" id="3.30.160.390">
    <property type="entry name" value="Integrase, DNA-binding domain"/>
    <property type="match status" value="1"/>
</dbReference>
<gene>
    <name evidence="6" type="primary">intA_2</name>
    <name evidence="6" type="ORF">PS659_01526</name>
</gene>
<dbReference type="InterPro" id="IPR011010">
    <property type="entry name" value="DNA_brk_join_enz"/>
</dbReference>
<protein>
    <submittedName>
        <fullName evidence="6">Prophage integrase IntA</fullName>
    </submittedName>
</protein>
<name>A0A5E6RED1_PSEFL</name>
<evidence type="ECO:0000256" key="4">
    <source>
        <dbReference type="ARBA" id="ARBA00023172"/>
    </source>
</evidence>
<dbReference type="GO" id="GO:0015074">
    <property type="term" value="P:DNA integration"/>
    <property type="evidence" value="ECO:0007669"/>
    <property type="project" value="UniProtKB-KW"/>
</dbReference>
<reference evidence="6 7" key="1">
    <citation type="submission" date="2019-09" db="EMBL/GenBank/DDBJ databases">
        <authorList>
            <person name="Chandra G."/>
            <person name="Truman W A."/>
        </authorList>
    </citation>
    <scope>NUCLEOTIDE SEQUENCE [LARGE SCALE GENOMIC DNA]</scope>
    <source>
        <strain evidence="6">PS659</strain>
    </source>
</reference>
<dbReference type="InterPro" id="IPR025166">
    <property type="entry name" value="Integrase_DNA_bind_dom"/>
</dbReference>
<dbReference type="OrthoDB" id="9795573at2"/>
<evidence type="ECO:0000313" key="6">
    <source>
        <dbReference type="EMBL" id="VVM65183.1"/>
    </source>
</evidence>
<dbReference type="Gene3D" id="1.10.443.10">
    <property type="entry name" value="Intergrase catalytic core"/>
    <property type="match status" value="1"/>
</dbReference>
<keyword evidence="3" id="KW-0238">DNA-binding</keyword>
<dbReference type="InterPro" id="IPR038488">
    <property type="entry name" value="Integrase_DNA-bd_sf"/>
</dbReference>
<accession>A0A5E6RED1</accession>
<dbReference type="Pfam" id="PF00589">
    <property type="entry name" value="Phage_integrase"/>
    <property type="match status" value="1"/>
</dbReference>
<evidence type="ECO:0000256" key="2">
    <source>
        <dbReference type="ARBA" id="ARBA00022908"/>
    </source>
</evidence>
<dbReference type="EMBL" id="CABVGY010000006">
    <property type="protein sequence ID" value="VVM65183.1"/>
    <property type="molecule type" value="Genomic_DNA"/>
</dbReference>
<keyword evidence="4" id="KW-0233">DNA recombination</keyword>
<dbReference type="Pfam" id="PF13356">
    <property type="entry name" value="Arm-DNA-bind_3"/>
    <property type="match status" value="1"/>
</dbReference>